<organism evidence="2 4">
    <name type="scientific">Didymodactylos carnosus</name>
    <dbReference type="NCBI Taxonomy" id="1234261"/>
    <lineage>
        <taxon>Eukaryota</taxon>
        <taxon>Metazoa</taxon>
        <taxon>Spiralia</taxon>
        <taxon>Gnathifera</taxon>
        <taxon>Rotifera</taxon>
        <taxon>Eurotatoria</taxon>
        <taxon>Bdelloidea</taxon>
        <taxon>Philodinida</taxon>
        <taxon>Philodinidae</taxon>
        <taxon>Didymodactylos</taxon>
    </lineage>
</organism>
<dbReference type="EMBL" id="CAJOBC010006932">
    <property type="protein sequence ID" value="CAF3915808.1"/>
    <property type="molecule type" value="Genomic_DNA"/>
</dbReference>
<comment type="caution">
    <text evidence="2">The sequence shown here is derived from an EMBL/GenBank/DDBJ whole genome shotgun (WGS) entry which is preliminary data.</text>
</comment>
<evidence type="ECO:0000313" key="3">
    <source>
        <dbReference type="EMBL" id="CAF3915808.1"/>
    </source>
</evidence>
<dbReference type="Proteomes" id="UP000681722">
    <property type="component" value="Unassembled WGS sequence"/>
</dbReference>
<feature type="compositionally biased region" description="Low complexity" evidence="1">
    <location>
        <begin position="43"/>
        <end position="57"/>
    </location>
</feature>
<dbReference type="Proteomes" id="UP000663829">
    <property type="component" value="Unassembled WGS sequence"/>
</dbReference>
<reference evidence="2" key="1">
    <citation type="submission" date="2021-02" db="EMBL/GenBank/DDBJ databases">
        <authorList>
            <person name="Nowell W R."/>
        </authorList>
    </citation>
    <scope>NUCLEOTIDE SEQUENCE</scope>
</reference>
<feature type="compositionally biased region" description="Low complexity" evidence="1">
    <location>
        <begin position="164"/>
        <end position="173"/>
    </location>
</feature>
<dbReference type="EMBL" id="CAJNOQ010006932">
    <property type="protein sequence ID" value="CAF1152287.1"/>
    <property type="molecule type" value="Genomic_DNA"/>
</dbReference>
<proteinExistence type="predicted"/>
<keyword evidence="4" id="KW-1185">Reference proteome</keyword>
<feature type="compositionally biased region" description="Basic and acidic residues" evidence="1">
    <location>
        <begin position="142"/>
        <end position="156"/>
    </location>
</feature>
<feature type="region of interest" description="Disordered" evidence="1">
    <location>
        <begin position="142"/>
        <end position="173"/>
    </location>
</feature>
<evidence type="ECO:0000256" key="1">
    <source>
        <dbReference type="SAM" id="MobiDB-lite"/>
    </source>
</evidence>
<name>A0A814SUX5_9BILA</name>
<feature type="region of interest" description="Disordered" evidence="1">
    <location>
        <begin position="43"/>
        <end position="62"/>
    </location>
</feature>
<gene>
    <name evidence="2" type="ORF">GPM918_LOCUS21245</name>
    <name evidence="3" type="ORF">SRO942_LOCUS21242</name>
</gene>
<dbReference type="AlphaFoldDB" id="A0A814SUX5"/>
<sequence length="202" mass="22045">MYSQNPTSFIQAHMGLLRFVYCSVLSGFRQKLIRPLQLLLSPSPPSSLQQKSSTKPLRSPTLLSNSALPEITITSFNLSTNESSVCQNKTVCQKKLVNSTAKTDLKISSPPLISSRHLFTTSSFNDSLMLSKKELTTVVDTDRHSSSLDSGYDRSDSQSIVSGLSTVPNSSSVRSSARITNSSSLACNKKKVSFGDELLNYL</sequence>
<evidence type="ECO:0000313" key="2">
    <source>
        <dbReference type="EMBL" id="CAF1152287.1"/>
    </source>
</evidence>
<evidence type="ECO:0000313" key="4">
    <source>
        <dbReference type="Proteomes" id="UP000663829"/>
    </source>
</evidence>
<protein>
    <submittedName>
        <fullName evidence="2">Uncharacterized protein</fullName>
    </submittedName>
</protein>
<accession>A0A814SUX5</accession>